<dbReference type="Pfam" id="PF00884">
    <property type="entry name" value="Sulfatase"/>
    <property type="match status" value="1"/>
</dbReference>
<dbReference type="Proteomes" id="UP000760494">
    <property type="component" value="Unassembled WGS sequence"/>
</dbReference>
<dbReference type="CDD" id="cd16027">
    <property type="entry name" value="SGSH"/>
    <property type="match status" value="1"/>
</dbReference>
<reference evidence="7" key="1">
    <citation type="submission" date="2019-05" db="EMBL/GenBank/DDBJ databases">
        <authorList>
            <person name="Piombo E."/>
        </authorList>
    </citation>
    <scope>NUCLEOTIDE SEQUENCE</scope>
    <source>
        <strain evidence="7">C2S</strain>
    </source>
</reference>
<protein>
    <submittedName>
        <fullName evidence="7">Uncharacterized protein</fullName>
    </submittedName>
</protein>
<dbReference type="Pfam" id="PF07690">
    <property type="entry name" value="MFS_1"/>
    <property type="match status" value="2"/>
</dbReference>
<evidence type="ECO:0000256" key="2">
    <source>
        <dbReference type="ARBA" id="ARBA00022448"/>
    </source>
</evidence>
<name>A0A5Q3D8D9_FUSFU</name>
<dbReference type="InterPro" id="IPR011701">
    <property type="entry name" value="MFS"/>
</dbReference>
<keyword evidence="4" id="KW-1133">Transmembrane helix</keyword>
<keyword evidence="2" id="KW-0813">Transport</keyword>
<evidence type="ECO:0000313" key="8">
    <source>
        <dbReference type="Proteomes" id="UP000760494"/>
    </source>
</evidence>
<accession>A0A5Q3D8D9</accession>
<comment type="caution">
    <text evidence="7">The sequence shown here is derived from an EMBL/GenBank/DDBJ whole genome shotgun (WGS) entry which is preliminary data.</text>
</comment>
<dbReference type="PROSITE" id="PS50850">
    <property type="entry name" value="MFS"/>
    <property type="match status" value="2"/>
</dbReference>
<dbReference type="FunFam" id="1.20.1250.20:FF:000057">
    <property type="entry name" value="MFS general substrate transporter"/>
    <property type="match status" value="1"/>
</dbReference>
<dbReference type="GO" id="GO:0022857">
    <property type="term" value="F:transmembrane transporter activity"/>
    <property type="evidence" value="ECO:0007669"/>
    <property type="project" value="InterPro"/>
</dbReference>
<dbReference type="InterPro" id="IPR000917">
    <property type="entry name" value="Sulfatase_N"/>
</dbReference>
<sequence length="1532" mass="173069">MDTGKASVQMDEGDTPAAGREQNLESWDFNAQTEEWRKEFDKKLLRKVDMRLMPTLVVMYLLNFLDRSNLAQARQGSLEEDLGMSGTDFNLATSIFFVGYLLMQLPSNLILTKLRPSLYLSASCCLWGVVSTCNAASDSFTHLIVIRFFLGFVEAPFFPGAVFLMSSWYTRAELTRRIAWLYSGNALANMFGGVLGAAILGDLEGAHGIAGWRWLFIIEGVAAIGFSFIASVALPNYPHTTKWLSQEERAFAAWRLAQDINEVDAYGEKTIWDGVKMAVRDYRLYLFVLLQHVSLISQTFQYFFPTIVGTLGYGKITTLWLTAPAWFATFLLSVCVTLSSAKTNDRSLHIICLMLVAAIGNAIAAGTTVVGARFFAMFLMPMGSVASYQIIVSWVANSFPRPLVKRSAVIAICNMIGNTASIYGSYMYPSKDGPQYTPGGSANAAICVIVALLALLLRYVHKRENKKLDKAEAEANAVATKDGKVDMAAATGTQRSDDLGKQLGCYGHPNSKTPNIDKLASQGVRFDRAFASTASCSGSRSTIYTGLHTHQNGQYGLNSGKHHFMTFDHVESGPAILSKNGVRTGIIGKIHVGPEAVYPWEWRAESLTRDVWWSSQKAKEFFAASKEDVRPFVLTVGYHDPHRDRTRGGFGNDEPVNERIQSVKYRPEDMVVPEFLSNTPGARQELAEYLEAISRLDQGIGFILDELENAGLTSSTMVIFMSDNGPPFMNSKTTLYDAGVQLPLIVRRPDLKASVNGNLVSYVDILPTILDWTLGPAAEEPKKQLSGRSFLDILGQEKDLDAWDHVFGSHTFHESTNYWPTRFIRTRRYKYHRNIAWRLDFPFANDIYGSLTWEDIRNSEDSPKKIGQRNLKDYFFRPAEELYDLELDPQEVVNLAKDTKYKDVLETLRVRLEDWQRRTNDPWLYRDGVSVLLNKHHLDAGLEVPDKWDLDVEHPETKGVAKYKNLPMSHLVHQDIDAKAPSFEVNSPKDEATDLVEYQDTSRNIGIWEALTHRNKPADLDALATERSVFDDPHLSQFYQPPPEYENFHRFDPNERWTYREERAVRRKTDLKIFIWILVMFFGLNIDRGNLGNAAADNLLDDLSLNTNDFNNAQNMYRIGFLVAEIPSQMIGKRLGPDRWIPVQIILWSLASGGQFFMHNRAGFFACRFFIGLFMGGFIPDSILYLSYFYKKTEMPIRLALFWFVDSMSGVVASFMAYGILHMRGVAGREGWRWLFLLEALVSLVVGVLSFLFLVPGPTQTKTWWNPAGYFTEREEKIIVNRVLRDDPSKSGMHNREPITLGMLWKSLKDYDLWPVYAIGILFEIPTAPPKTYLTLSLRALGFSTFNTTLLAIPATVFAAVNMLWITFLTEKFHQIALFGLLTQLWVLPLLIVEYTSVQNLSHWAQYAVAFLIIGQPSVHAAQVGWCSRLSGSVRTRAISAALYNITIQLSGIASSNIYREDDKPLYHRGNKNLIGITVGTIFAYAFAKAYYTYRNKSKRSKWDSMTAHEKANYLNNTSDQGNKRLDFFFDS</sequence>
<dbReference type="Gene3D" id="1.20.1250.20">
    <property type="entry name" value="MFS general substrate transporter like domains"/>
    <property type="match status" value="3"/>
</dbReference>
<dbReference type="FunFam" id="1.20.1250.20:FF:000106">
    <property type="entry name" value="MFS transporter, putative"/>
    <property type="match status" value="1"/>
</dbReference>
<dbReference type="InterPro" id="IPR036259">
    <property type="entry name" value="MFS_trans_sf"/>
</dbReference>
<evidence type="ECO:0000256" key="5">
    <source>
        <dbReference type="ARBA" id="ARBA00023136"/>
    </source>
</evidence>
<keyword evidence="3" id="KW-0812">Transmembrane</keyword>
<dbReference type="GO" id="GO:0016020">
    <property type="term" value="C:membrane"/>
    <property type="evidence" value="ECO:0007669"/>
    <property type="project" value="UniProtKB-SubCell"/>
</dbReference>
<dbReference type="EMBL" id="CABFJX010000112">
    <property type="protein sequence ID" value="VTT63633.1"/>
    <property type="molecule type" value="Genomic_DNA"/>
</dbReference>
<dbReference type="PANTHER" id="PTHR43791:SF20">
    <property type="entry name" value="TRANSPORTER, PUTATIVE (AFU_ORTHOLOGUE AFUA_3G14670)-RELATED"/>
    <property type="match status" value="1"/>
</dbReference>
<dbReference type="Gene3D" id="3.40.720.10">
    <property type="entry name" value="Alkaline Phosphatase, subunit A"/>
    <property type="match status" value="1"/>
</dbReference>
<keyword evidence="5" id="KW-0472">Membrane</keyword>
<dbReference type="SUPFAM" id="SSF103473">
    <property type="entry name" value="MFS general substrate transporter"/>
    <property type="match status" value="2"/>
</dbReference>
<dbReference type="InterPro" id="IPR017850">
    <property type="entry name" value="Alkaline_phosphatase_core_sf"/>
</dbReference>
<dbReference type="FunFam" id="1.20.1250.20:FF:000013">
    <property type="entry name" value="MFS general substrate transporter"/>
    <property type="match status" value="1"/>
</dbReference>
<dbReference type="PANTHER" id="PTHR43791">
    <property type="entry name" value="PERMEASE-RELATED"/>
    <property type="match status" value="1"/>
</dbReference>
<comment type="subcellular location">
    <subcellularLocation>
        <location evidence="1">Membrane</location>
        <topology evidence="1">Multi-pass membrane protein</topology>
    </subcellularLocation>
</comment>
<dbReference type="SUPFAM" id="SSF53649">
    <property type="entry name" value="Alkaline phosphatase-like"/>
    <property type="match status" value="1"/>
</dbReference>
<organism evidence="7 8">
    <name type="scientific">Fusarium fujikuroi</name>
    <name type="common">Bakanae and foot rot disease fungus</name>
    <name type="synonym">Gibberella fujikuroi</name>
    <dbReference type="NCBI Taxonomy" id="5127"/>
    <lineage>
        <taxon>Eukaryota</taxon>
        <taxon>Fungi</taxon>
        <taxon>Dikarya</taxon>
        <taxon>Ascomycota</taxon>
        <taxon>Pezizomycotina</taxon>
        <taxon>Sordariomycetes</taxon>
        <taxon>Hypocreomycetidae</taxon>
        <taxon>Hypocreales</taxon>
        <taxon>Nectriaceae</taxon>
        <taxon>Fusarium</taxon>
        <taxon>Fusarium fujikuroi species complex</taxon>
    </lineage>
</organism>
<evidence type="ECO:0000256" key="1">
    <source>
        <dbReference type="ARBA" id="ARBA00004141"/>
    </source>
</evidence>
<gene>
    <name evidence="7" type="ORF">C2S_570</name>
</gene>
<keyword evidence="6" id="KW-0325">Glycoprotein</keyword>
<proteinExistence type="predicted"/>
<evidence type="ECO:0000256" key="6">
    <source>
        <dbReference type="ARBA" id="ARBA00023180"/>
    </source>
</evidence>
<evidence type="ECO:0000256" key="3">
    <source>
        <dbReference type="ARBA" id="ARBA00022692"/>
    </source>
</evidence>
<dbReference type="InterPro" id="IPR020846">
    <property type="entry name" value="MFS_dom"/>
</dbReference>
<evidence type="ECO:0000256" key="4">
    <source>
        <dbReference type="ARBA" id="ARBA00022989"/>
    </source>
</evidence>
<evidence type="ECO:0000313" key="7">
    <source>
        <dbReference type="EMBL" id="VTT63633.1"/>
    </source>
</evidence>